<keyword evidence="3" id="KW-1185">Reference proteome</keyword>
<evidence type="ECO:0000313" key="2">
    <source>
        <dbReference type="EMBL" id="KAJ3222674.1"/>
    </source>
</evidence>
<protein>
    <recommendedName>
        <fullName evidence="1">C-CAP/cofactor C-like domain-containing protein</fullName>
    </recommendedName>
</protein>
<feature type="domain" description="C-CAP/cofactor C-like" evidence="1">
    <location>
        <begin position="1"/>
        <end position="174"/>
    </location>
</feature>
<name>A0AAD5U7C7_9FUNG</name>
<organism evidence="2 3">
    <name type="scientific">Clydaea vesicula</name>
    <dbReference type="NCBI Taxonomy" id="447962"/>
    <lineage>
        <taxon>Eukaryota</taxon>
        <taxon>Fungi</taxon>
        <taxon>Fungi incertae sedis</taxon>
        <taxon>Chytridiomycota</taxon>
        <taxon>Chytridiomycota incertae sedis</taxon>
        <taxon>Chytridiomycetes</taxon>
        <taxon>Lobulomycetales</taxon>
        <taxon>Lobulomycetaceae</taxon>
        <taxon>Clydaea</taxon>
    </lineage>
</organism>
<dbReference type="PROSITE" id="PS51329">
    <property type="entry name" value="C_CAP_COFACTOR_C"/>
    <property type="match status" value="1"/>
</dbReference>
<dbReference type="Proteomes" id="UP001211065">
    <property type="component" value="Unassembled WGS sequence"/>
</dbReference>
<dbReference type="GO" id="GO:0007010">
    <property type="term" value="P:cytoskeleton organization"/>
    <property type="evidence" value="ECO:0007669"/>
    <property type="project" value="InterPro"/>
</dbReference>
<dbReference type="Gene3D" id="2.160.20.70">
    <property type="match status" value="1"/>
</dbReference>
<dbReference type="EMBL" id="JADGJW010000164">
    <property type="protein sequence ID" value="KAJ3222674.1"/>
    <property type="molecule type" value="Genomic_DNA"/>
</dbReference>
<proteinExistence type="predicted"/>
<accession>A0AAD5U7C7</accession>
<dbReference type="Pfam" id="PF08603">
    <property type="entry name" value="CAP_C"/>
    <property type="match status" value="1"/>
</dbReference>
<evidence type="ECO:0000259" key="1">
    <source>
        <dbReference type="PROSITE" id="PS51329"/>
    </source>
</evidence>
<dbReference type="GO" id="GO:0003779">
    <property type="term" value="F:actin binding"/>
    <property type="evidence" value="ECO:0007669"/>
    <property type="project" value="InterPro"/>
</dbReference>
<evidence type="ECO:0000313" key="3">
    <source>
        <dbReference type="Proteomes" id="UP001211065"/>
    </source>
</evidence>
<dbReference type="InterPro" id="IPR016098">
    <property type="entry name" value="CAP/MinC_C"/>
</dbReference>
<reference evidence="2" key="1">
    <citation type="submission" date="2020-05" db="EMBL/GenBank/DDBJ databases">
        <title>Phylogenomic resolution of chytrid fungi.</title>
        <authorList>
            <person name="Stajich J.E."/>
            <person name="Amses K."/>
            <person name="Simmons R."/>
            <person name="Seto K."/>
            <person name="Myers J."/>
            <person name="Bonds A."/>
            <person name="Quandt C.A."/>
            <person name="Barry K."/>
            <person name="Liu P."/>
            <person name="Grigoriev I."/>
            <person name="Longcore J.E."/>
            <person name="James T.Y."/>
        </authorList>
    </citation>
    <scope>NUCLEOTIDE SEQUENCE</scope>
    <source>
        <strain evidence="2">JEL0476</strain>
    </source>
</reference>
<dbReference type="InterPro" id="IPR017901">
    <property type="entry name" value="C-CAP_CF_C-like"/>
</dbReference>
<sequence length="195" mass="22424">MFRVPKNQFVENEKNLEEKLINSASDTEKSTLFFRNCEQSNFTVKGKFTKIMIENCTGVKFNFSDELKVVTSILEIWNSNVVEFDLSAKIHMIQVDNSRDLRININSKENFSELIWNNSDEILIKVLKKKNGDKGKESEEECEDSTLTGLINCKSEVFNEFDTNLDQCVVNYDKQSGKLKQNLVYRTGCGHVALD</sequence>
<dbReference type="InterPro" id="IPR013912">
    <property type="entry name" value="Adenylate_cyclase-assoc_CAP_C"/>
</dbReference>
<dbReference type="InterPro" id="IPR036223">
    <property type="entry name" value="CAP_C_sf"/>
</dbReference>
<dbReference type="AlphaFoldDB" id="A0AAD5U7C7"/>
<comment type="caution">
    <text evidence="2">The sequence shown here is derived from an EMBL/GenBank/DDBJ whole genome shotgun (WGS) entry which is preliminary data.</text>
</comment>
<dbReference type="SUPFAM" id="SSF69340">
    <property type="entry name" value="C-terminal domain of adenylylcyclase associated protein"/>
    <property type="match status" value="1"/>
</dbReference>
<gene>
    <name evidence="2" type="ORF">HK099_002037</name>
</gene>